<dbReference type="CDD" id="cd00159">
    <property type="entry name" value="RhoGAP"/>
    <property type="match status" value="1"/>
</dbReference>
<evidence type="ECO:0000256" key="1">
    <source>
        <dbReference type="ARBA" id="ARBA00022468"/>
    </source>
</evidence>
<evidence type="ECO:0000256" key="2">
    <source>
        <dbReference type="SAM" id="MobiDB-lite"/>
    </source>
</evidence>
<feature type="compositionally biased region" description="Low complexity" evidence="2">
    <location>
        <begin position="35"/>
        <end position="49"/>
    </location>
</feature>
<dbReference type="Gene3D" id="1.10.555.10">
    <property type="entry name" value="Rho GTPase activation protein"/>
    <property type="match status" value="1"/>
</dbReference>
<dbReference type="PANTHER" id="PTHR23176:SF128">
    <property type="entry name" value="RHO GTPASE-ACTIVATING PROTEIN RGD1"/>
    <property type="match status" value="1"/>
</dbReference>
<keyword evidence="1" id="KW-0343">GTPase activation</keyword>
<comment type="caution">
    <text evidence="4">The sequence shown here is derived from an EMBL/GenBank/DDBJ whole genome shotgun (WGS) entry which is preliminary data.</text>
</comment>
<feature type="region of interest" description="Disordered" evidence="2">
    <location>
        <begin position="26"/>
        <end position="52"/>
    </location>
</feature>
<reference evidence="4 5" key="1">
    <citation type="submission" date="2020-12" db="EMBL/GenBank/DDBJ databases">
        <title>Metabolic potential, ecology and presence of endohyphal bacteria is reflected in genomic diversity of Mucoromycotina.</title>
        <authorList>
            <person name="Muszewska A."/>
            <person name="Okrasinska A."/>
            <person name="Steczkiewicz K."/>
            <person name="Drgas O."/>
            <person name="Orlowska M."/>
            <person name="Perlinska-Lenart U."/>
            <person name="Aleksandrzak-Piekarczyk T."/>
            <person name="Szatraj K."/>
            <person name="Zielenkiewicz U."/>
            <person name="Pilsyk S."/>
            <person name="Malc E."/>
            <person name="Mieczkowski P."/>
            <person name="Kruszewska J.S."/>
            <person name="Biernat P."/>
            <person name="Pawlowska J."/>
        </authorList>
    </citation>
    <scope>NUCLEOTIDE SEQUENCE [LARGE SCALE GENOMIC DNA]</scope>
    <source>
        <strain evidence="4 5">CBS 142.35</strain>
    </source>
</reference>
<feature type="region of interest" description="Disordered" evidence="2">
    <location>
        <begin position="313"/>
        <end position="403"/>
    </location>
</feature>
<feature type="domain" description="Rho-GAP" evidence="3">
    <location>
        <begin position="58"/>
        <end position="286"/>
    </location>
</feature>
<dbReference type="SUPFAM" id="SSF48350">
    <property type="entry name" value="GTPase activation domain, GAP"/>
    <property type="match status" value="1"/>
</dbReference>
<sequence>MVVSIHEDDYYFKPKRQRNPLSFLLRGKLNGGNHGNNNHSTNSSTSSDTSEPKGLFGLTLDCAARCGMTTVCNGYTVPEPVARCFTEISYRGLRVEGLFRLSGAASDVRQLSHEFNMGNPIDLSTYDIHAITGVVKKYLRSLPDPVIPHAFHNAFLRTAADNNTNNSSSDVKTLLSLISTLPILHRHLLCSILHLTSAIQNHTDINMMNPEALAVVLAPVSTGLEQSLPSYLTSAAYPSSGKLRGGGGGGGGVRLPSHEEMNGLVQTNAKWTYLWTLMIENREALLQHHEQLERETTPSPVYPPYDIFMSQFESEPRTSSSSDDDDEEEEYGESEENRQSNQQRRRQQQSHQQDQWWRGLFGTTSSKQSDQTGWSSASAGPRRVLRRLASVSSMRPPSLHHWR</sequence>
<dbReference type="OrthoDB" id="79452at2759"/>
<organism evidence="4 5">
    <name type="scientific">Circinella minor</name>
    <dbReference type="NCBI Taxonomy" id="1195481"/>
    <lineage>
        <taxon>Eukaryota</taxon>
        <taxon>Fungi</taxon>
        <taxon>Fungi incertae sedis</taxon>
        <taxon>Mucoromycota</taxon>
        <taxon>Mucoromycotina</taxon>
        <taxon>Mucoromycetes</taxon>
        <taxon>Mucorales</taxon>
        <taxon>Lichtheimiaceae</taxon>
        <taxon>Circinella</taxon>
    </lineage>
</organism>
<dbReference type="AlphaFoldDB" id="A0A8H7VJQ6"/>
<dbReference type="Proteomes" id="UP000646827">
    <property type="component" value="Unassembled WGS sequence"/>
</dbReference>
<evidence type="ECO:0000313" key="4">
    <source>
        <dbReference type="EMBL" id="KAG2221437.1"/>
    </source>
</evidence>
<dbReference type="InterPro" id="IPR050729">
    <property type="entry name" value="Rho-GAP"/>
</dbReference>
<proteinExistence type="predicted"/>
<keyword evidence="5" id="KW-1185">Reference proteome</keyword>
<feature type="compositionally biased region" description="Low complexity" evidence="2">
    <location>
        <begin position="349"/>
        <end position="358"/>
    </location>
</feature>
<dbReference type="PROSITE" id="PS50238">
    <property type="entry name" value="RHOGAP"/>
    <property type="match status" value="1"/>
</dbReference>
<dbReference type="EMBL" id="JAEPRB010000109">
    <property type="protein sequence ID" value="KAG2221437.1"/>
    <property type="molecule type" value="Genomic_DNA"/>
</dbReference>
<dbReference type="GO" id="GO:0005096">
    <property type="term" value="F:GTPase activator activity"/>
    <property type="evidence" value="ECO:0007669"/>
    <property type="project" value="UniProtKB-KW"/>
</dbReference>
<dbReference type="GO" id="GO:0007165">
    <property type="term" value="P:signal transduction"/>
    <property type="evidence" value="ECO:0007669"/>
    <property type="project" value="InterPro"/>
</dbReference>
<protein>
    <recommendedName>
        <fullName evidence="3">Rho-GAP domain-containing protein</fullName>
    </recommendedName>
</protein>
<evidence type="ECO:0000259" key="3">
    <source>
        <dbReference type="PROSITE" id="PS50238"/>
    </source>
</evidence>
<feature type="compositionally biased region" description="Polar residues" evidence="2">
    <location>
        <begin position="362"/>
        <end position="378"/>
    </location>
</feature>
<accession>A0A8H7VJQ6</accession>
<dbReference type="InterPro" id="IPR000198">
    <property type="entry name" value="RhoGAP_dom"/>
</dbReference>
<dbReference type="InterPro" id="IPR008936">
    <property type="entry name" value="Rho_GTPase_activation_prot"/>
</dbReference>
<dbReference type="PANTHER" id="PTHR23176">
    <property type="entry name" value="RHO/RAC/CDC GTPASE-ACTIVATING PROTEIN"/>
    <property type="match status" value="1"/>
</dbReference>
<evidence type="ECO:0000313" key="5">
    <source>
        <dbReference type="Proteomes" id="UP000646827"/>
    </source>
</evidence>
<gene>
    <name evidence="4" type="ORF">INT45_005242</name>
</gene>
<dbReference type="GO" id="GO:0005737">
    <property type="term" value="C:cytoplasm"/>
    <property type="evidence" value="ECO:0007669"/>
    <property type="project" value="TreeGrafter"/>
</dbReference>
<dbReference type="Pfam" id="PF00620">
    <property type="entry name" value="RhoGAP"/>
    <property type="match status" value="1"/>
</dbReference>
<feature type="compositionally biased region" description="Acidic residues" evidence="2">
    <location>
        <begin position="322"/>
        <end position="334"/>
    </location>
</feature>
<name>A0A8H7VJQ6_9FUNG</name>
<dbReference type="SMART" id="SM00324">
    <property type="entry name" value="RhoGAP"/>
    <property type="match status" value="1"/>
</dbReference>